<comment type="caution">
    <text evidence="2">The sequence shown here is derived from an EMBL/GenBank/DDBJ whole genome shotgun (WGS) entry which is preliminary data.</text>
</comment>
<dbReference type="EMBL" id="JBFXLU010000025">
    <property type="protein sequence ID" value="KAL2852389.1"/>
    <property type="molecule type" value="Genomic_DNA"/>
</dbReference>
<accession>A0ABR4KKR4</accession>
<evidence type="ECO:0000256" key="1">
    <source>
        <dbReference type="SAM" id="MobiDB-lite"/>
    </source>
</evidence>
<reference evidence="2 3" key="1">
    <citation type="submission" date="2024-07" db="EMBL/GenBank/DDBJ databases">
        <title>Section-level genome sequencing and comparative genomics of Aspergillus sections Usti and Cavernicolus.</title>
        <authorList>
            <consortium name="Lawrence Berkeley National Laboratory"/>
            <person name="Nybo J.L."/>
            <person name="Vesth T.C."/>
            <person name="Theobald S."/>
            <person name="Frisvad J.C."/>
            <person name="Larsen T.O."/>
            <person name="Kjaerboelling I."/>
            <person name="Rothschild-Mancinelli K."/>
            <person name="Lyhne E.K."/>
            <person name="Kogle M.E."/>
            <person name="Barry K."/>
            <person name="Clum A."/>
            <person name="Na H."/>
            <person name="Ledsgaard L."/>
            <person name="Lin J."/>
            <person name="Lipzen A."/>
            <person name="Kuo A."/>
            <person name="Riley R."/>
            <person name="Mondo S."/>
            <person name="Labutti K."/>
            <person name="Haridas S."/>
            <person name="Pangalinan J."/>
            <person name="Salamov A.A."/>
            <person name="Simmons B.A."/>
            <person name="Magnuson J.K."/>
            <person name="Chen J."/>
            <person name="Drula E."/>
            <person name="Henrissat B."/>
            <person name="Wiebenga A."/>
            <person name="Lubbers R.J."/>
            <person name="Gomes A.C."/>
            <person name="Makela M.R."/>
            <person name="Stajich J."/>
            <person name="Grigoriev I.V."/>
            <person name="Mortensen U.H."/>
            <person name="De Vries R.P."/>
            <person name="Baker S.E."/>
            <person name="Andersen M.R."/>
        </authorList>
    </citation>
    <scope>NUCLEOTIDE SEQUENCE [LARGE SCALE GENOMIC DNA]</scope>
    <source>
        <strain evidence="2 3">CBS 123904</strain>
    </source>
</reference>
<keyword evidence="3" id="KW-1185">Reference proteome</keyword>
<evidence type="ECO:0000313" key="2">
    <source>
        <dbReference type="EMBL" id="KAL2852389.1"/>
    </source>
</evidence>
<sequence>MLEADDHPFHHRNLSLAQCDGPGTDCNTEPGEEPAREPDSPDPSELPAWVAEIMGEDGMATTTLDSAKPSRPDSYHTCASRPQGTSRQAPNVAAEGAPCSLEPTQSTAPTIPQDTPTGENSQPEQGWGDVARRARALLFRCCYGGSEDEPIPQPTGATQDSYVTARNQVSSESQQPQLEDQTGP</sequence>
<proteinExistence type="predicted"/>
<gene>
    <name evidence="2" type="ORF">BJY01DRAFT_208236</name>
</gene>
<name>A0ABR4KKR4_9EURO</name>
<protein>
    <submittedName>
        <fullName evidence="2">Uncharacterized protein</fullName>
    </submittedName>
</protein>
<evidence type="ECO:0000313" key="3">
    <source>
        <dbReference type="Proteomes" id="UP001610446"/>
    </source>
</evidence>
<organism evidence="2 3">
    <name type="scientific">Aspergillus pseudoustus</name>
    <dbReference type="NCBI Taxonomy" id="1810923"/>
    <lineage>
        <taxon>Eukaryota</taxon>
        <taxon>Fungi</taxon>
        <taxon>Dikarya</taxon>
        <taxon>Ascomycota</taxon>
        <taxon>Pezizomycotina</taxon>
        <taxon>Eurotiomycetes</taxon>
        <taxon>Eurotiomycetidae</taxon>
        <taxon>Eurotiales</taxon>
        <taxon>Aspergillaceae</taxon>
        <taxon>Aspergillus</taxon>
        <taxon>Aspergillus subgen. Nidulantes</taxon>
    </lineage>
</organism>
<feature type="region of interest" description="Disordered" evidence="1">
    <location>
        <begin position="1"/>
        <end position="130"/>
    </location>
</feature>
<feature type="compositionally biased region" description="Polar residues" evidence="1">
    <location>
        <begin position="102"/>
        <end position="124"/>
    </location>
</feature>
<feature type="region of interest" description="Disordered" evidence="1">
    <location>
        <begin position="144"/>
        <end position="184"/>
    </location>
</feature>
<feature type="compositionally biased region" description="Polar residues" evidence="1">
    <location>
        <begin position="80"/>
        <end position="89"/>
    </location>
</feature>
<dbReference type="Proteomes" id="UP001610446">
    <property type="component" value="Unassembled WGS sequence"/>
</dbReference>
<feature type="compositionally biased region" description="Polar residues" evidence="1">
    <location>
        <begin position="155"/>
        <end position="184"/>
    </location>
</feature>